<evidence type="ECO:0000313" key="3">
    <source>
        <dbReference type="Proteomes" id="UP000054018"/>
    </source>
</evidence>
<dbReference type="AlphaFoldDB" id="A0A0C9YI40"/>
<dbReference type="HOGENOM" id="CLU_082499_2_2_1"/>
<accession>A0A0C9YI40</accession>
<name>A0A0C9YI40_9AGAM</name>
<dbReference type="PROSITE" id="PS50090">
    <property type="entry name" value="MYB_LIKE"/>
    <property type="match status" value="1"/>
</dbReference>
<dbReference type="STRING" id="765257.A0A0C9YI40"/>
<dbReference type="EMBL" id="KN833860">
    <property type="protein sequence ID" value="KIK16361.1"/>
    <property type="molecule type" value="Genomic_DNA"/>
</dbReference>
<dbReference type="Gene3D" id="1.10.10.60">
    <property type="entry name" value="Homeodomain-like"/>
    <property type="match status" value="1"/>
</dbReference>
<evidence type="ECO:0000259" key="1">
    <source>
        <dbReference type="PROSITE" id="PS50090"/>
    </source>
</evidence>
<organism evidence="2 3">
    <name type="scientific">Pisolithus microcarpus 441</name>
    <dbReference type="NCBI Taxonomy" id="765257"/>
    <lineage>
        <taxon>Eukaryota</taxon>
        <taxon>Fungi</taxon>
        <taxon>Dikarya</taxon>
        <taxon>Basidiomycota</taxon>
        <taxon>Agaricomycotina</taxon>
        <taxon>Agaricomycetes</taxon>
        <taxon>Agaricomycetidae</taxon>
        <taxon>Boletales</taxon>
        <taxon>Sclerodermatineae</taxon>
        <taxon>Pisolithaceae</taxon>
        <taxon>Pisolithus</taxon>
    </lineage>
</organism>
<dbReference type="OrthoDB" id="2689355at2759"/>
<dbReference type="Proteomes" id="UP000054018">
    <property type="component" value="Unassembled WGS sequence"/>
</dbReference>
<reference evidence="3" key="2">
    <citation type="submission" date="2015-01" db="EMBL/GenBank/DDBJ databases">
        <title>Evolutionary Origins and Diversification of the Mycorrhizal Mutualists.</title>
        <authorList>
            <consortium name="DOE Joint Genome Institute"/>
            <consortium name="Mycorrhizal Genomics Consortium"/>
            <person name="Kohler A."/>
            <person name="Kuo A."/>
            <person name="Nagy L.G."/>
            <person name="Floudas D."/>
            <person name="Copeland A."/>
            <person name="Barry K.W."/>
            <person name="Cichocki N."/>
            <person name="Veneault-Fourrey C."/>
            <person name="LaButti K."/>
            <person name="Lindquist E.A."/>
            <person name="Lipzen A."/>
            <person name="Lundell T."/>
            <person name="Morin E."/>
            <person name="Murat C."/>
            <person name="Riley R."/>
            <person name="Ohm R."/>
            <person name="Sun H."/>
            <person name="Tunlid A."/>
            <person name="Henrissat B."/>
            <person name="Grigoriev I.V."/>
            <person name="Hibbett D.S."/>
            <person name="Martin F."/>
        </authorList>
    </citation>
    <scope>NUCLEOTIDE SEQUENCE [LARGE SCALE GENOMIC DNA]</scope>
    <source>
        <strain evidence="3">441</strain>
    </source>
</reference>
<feature type="domain" description="Myb-like" evidence="1">
    <location>
        <begin position="1"/>
        <end position="60"/>
    </location>
</feature>
<reference evidence="2 3" key="1">
    <citation type="submission" date="2014-04" db="EMBL/GenBank/DDBJ databases">
        <authorList>
            <consortium name="DOE Joint Genome Institute"/>
            <person name="Kuo A."/>
            <person name="Kohler A."/>
            <person name="Costa M.D."/>
            <person name="Nagy L.G."/>
            <person name="Floudas D."/>
            <person name="Copeland A."/>
            <person name="Barry K.W."/>
            <person name="Cichocki N."/>
            <person name="Veneault-Fourrey C."/>
            <person name="LaButti K."/>
            <person name="Lindquist E.A."/>
            <person name="Lipzen A."/>
            <person name="Lundell T."/>
            <person name="Morin E."/>
            <person name="Murat C."/>
            <person name="Sun H."/>
            <person name="Tunlid A."/>
            <person name="Henrissat B."/>
            <person name="Grigoriev I.V."/>
            <person name="Hibbett D.S."/>
            <person name="Martin F."/>
            <person name="Nordberg H.P."/>
            <person name="Cantor M.N."/>
            <person name="Hua S.X."/>
        </authorList>
    </citation>
    <scope>NUCLEOTIDE SEQUENCE [LARGE SCALE GENOMIC DNA]</scope>
    <source>
        <strain evidence="2 3">441</strain>
    </source>
</reference>
<keyword evidence="3" id="KW-1185">Reference proteome</keyword>
<dbReference type="InterPro" id="IPR024752">
    <property type="entry name" value="Myb/SANT-like_dom"/>
</dbReference>
<gene>
    <name evidence="2" type="ORF">PISMIDRAFT_71967</name>
</gene>
<feature type="non-terminal residue" evidence="2">
    <location>
        <position position="1"/>
    </location>
</feature>
<feature type="non-terminal residue" evidence="2">
    <location>
        <position position="99"/>
    </location>
</feature>
<dbReference type="Pfam" id="PF12776">
    <property type="entry name" value="Myb_DNA-bind_3"/>
    <property type="match status" value="1"/>
</dbReference>
<evidence type="ECO:0000313" key="2">
    <source>
        <dbReference type="EMBL" id="KIK16361.1"/>
    </source>
</evidence>
<dbReference type="InterPro" id="IPR001005">
    <property type="entry name" value="SANT/Myb"/>
</dbReference>
<protein>
    <submittedName>
        <fullName evidence="2">Unplaced genomic scaffold scaffold_176, whole genome shotgun sequence</fullName>
    </submittedName>
</protein>
<proteinExistence type="predicted"/>
<sequence length="99" mass="11000">WSDTDTTTLLNLVAAHKALAGEGLNFKVVFWNTVAAHLGNPSKGAPKTGRACKDEWKRLRKTYDAIDQHCGRSGFMYSLQLGANVGLKNEHLWNAFIRV</sequence>